<dbReference type="EMBL" id="QOKY01000128">
    <property type="protein sequence ID" value="RMZ57374.1"/>
    <property type="molecule type" value="Genomic_DNA"/>
</dbReference>
<dbReference type="Proteomes" id="UP000279271">
    <property type="component" value="Unassembled WGS sequence"/>
</dbReference>
<evidence type="ECO:0008006" key="3">
    <source>
        <dbReference type="Google" id="ProtNLM"/>
    </source>
</evidence>
<evidence type="ECO:0000313" key="2">
    <source>
        <dbReference type="Proteomes" id="UP000279271"/>
    </source>
</evidence>
<comment type="caution">
    <text evidence="1">The sequence shown here is derived from an EMBL/GenBank/DDBJ whole genome shotgun (WGS) entry which is preliminary data.</text>
</comment>
<gene>
    <name evidence="1" type="ORF">APUTEX25_004208</name>
</gene>
<organism evidence="1 2">
    <name type="scientific">Auxenochlorella protothecoides</name>
    <name type="common">Green microalga</name>
    <name type="synonym">Chlorella protothecoides</name>
    <dbReference type="NCBI Taxonomy" id="3075"/>
    <lineage>
        <taxon>Eukaryota</taxon>
        <taxon>Viridiplantae</taxon>
        <taxon>Chlorophyta</taxon>
        <taxon>core chlorophytes</taxon>
        <taxon>Trebouxiophyceae</taxon>
        <taxon>Chlorellales</taxon>
        <taxon>Chlorellaceae</taxon>
        <taxon>Auxenochlorella</taxon>
    </lineage>
</organism>
<accession>A0A3M7L5K0</accession>
<evidence type="ECO:0000313" key="1">
    <source>
        <dbReference type="EMBL" id="RMZ57374.1"/>
    </source>
</evidence>
<reference evidence="2" key="1">
    <citation type="journal article" date="2018" name="Algal Res.">
        <title>Characterization of plant carbon substrate utilization by Auxenochlorella protothecoides.</title>
        <authorList>
            <person name="Vogler B.W."/>
            <person name="Starkenburg S.R."/>
            <person name="Sudasinghe N."/>
            <person name="Schambach J.Y."/>
            <person name="Rollin J.A."/>
            <person name="Pattathil S."/>
            <person name="Barry A.N."/>
        </authorList>
    </citation>
    <scope>NUCLEOTIDE SEQUENCE [LARGE SCALE GENOMIC DNA]</scope>
    <source>
        <strain evidence="2">UTEX 25</strain>
    </source>
</reference>
<sequence>MGPDGALAFAALCPPDPMLPPSPHFARSGRAEWRIGGLLSSAYTCPSPLIDATWCIFPYLEPHPRPWLALLCARAQLSLYSLDSEEHRVPLPHGYTTVFPTPLGLLLLGVS</sequence>
<proteinExistence type="predicted"/>
<dbReference type="AlphaFoldDB" id="A0A3M7L5K0"/>
<name>A0A3M7L5K0_AUXPR</name>
<protein>
    <recommendedName>
        <fullName evidence="3">Anaphase-promoting complex subunit 1</fullName>
    </recommendedName>
</protein>